<dbReference type="InterPro" id="IPR019442">
    <property type="entry name" value="THADA/TRM732_DUF2428"/>
</dbReference>
<proteinExistence type="inferred from homology"/>
<dbReference type="PANTHER" id="PTHR14387:SF0">
    <property type="entry name" value="DUF2428 DOMAIN-CONTAINING PROTEIN"/>
    <property type="match status" value="1"/>
</dbReference>
<evidence type="ECO:0000259" key="5">
    <source>
        <dbReference type="Pfam" id="PF25151"/>
    </source>
</evidence>
<dbReference type="Pfam" id="PF25150">
    <property type="entry name" value="TPR_Trm732"/>
    <property type="match status" value="1"/>
</dbReference>
<evidence type="ECO:0000259" key="3">
    <source>
        <dbReference type="Pfam" id="PF10350"/>
    </source>
</evidence>
<dbReference type="STRING" id="857566.A0A1E3PIW2"/>
<gene>
    <name evidence="6" type="ORF">NADFUDRAFT_51954</name>
</gene>
<dbReference type="PANTHER" id="PTHR14387">
    <property type="entry name" value="THADA/DEATH RECEPTOR INTERACTING PROTEIN"/>
    <property type="match status" value="1"/>
</dbReference>
<dbReference type="InterPro" id="IPR016024">
    <property type="entry name" value="ARM-type_fold"/>
</dbReference>
<evidence type="ECO:0000259" key="4">
    <source>
        <dbReference type="Pfam" id="PF25150"/>
    </source>
</evidence>
<keyword evidence="7" id="KW-1185">Reference proteome</keyword>
<feature type="domain" description="DUF2428" evidence="3">
    <location>
        <begin position="645"/>
        <end position="891"/>
    </location>
</feature>
<dbReference type="Pfam" id="PF10350">
    <property type="entry name" value="DUF2428"/>
    <property type="match status" value="1"/>
</dbReference>
<keyword evidence="2" id="KW-0819">tRNA processing</keyword>
<feature type="domain" description="tRNA (32-2'-O)-methyltransferase regulator THADA-like C-terminal TPR repeats region" evidence="5">
    <location>
        <begin position="893"/>
        <end position="1043"/>
    </location>
</feature>
<evidence type="ECO:0000256" key="2">
    <source>
        <dbReference type="ARBA" id="ARBA00022694"/>
    </source>
</evidence>
<reference evidence="6 7" key="1">
    <citation type="journal article" date="2016" name="Proc. Natl. Acad. Sci. U.S.A.">
        <title>Comparative genomics of biotechnologically important yeasts.</title>
        <authorList>
            <person name="Riley R."/>
            <person name="Haridas S."/>
            <person name="Wolfe K.H."/>
            <person name="Lopes M.R."/>
            <person name="Hittinger C.T."/>
            <person name="Goeker M."/>
            <person name="Salamov A.A."/>
            <person name="Wisecaver J.H."/>
            <person name="Long T.M."/>
            <person name="Calvey C.H."/>
            <person name="Aerts A.L."/>
            <person name="Barry K.W."/>
            <person name="Choi C."/>
            <person name="Clum A."/>
            <person name="Coughlan A.Y."/>
            <person name="Deshpande S."/>
            <person name="Douglass A.P."/>
            <person name="Hanson S.J."/>
            <person name="Klenk H.-P."/>
            <person name="LaButti K.M."/>
            <person name="Lapidus A."/>
            <person name="Lindquist E.A."/>
            <person name="Lipzen A.M."/>
            <person name="Meier-Kolthoff J.P."/>
            <person name="Ohm R.A."/>
            <person name="Otillar R.P."/>
            <person name="Pangilinan J.L."/>
            <person name="Peng Y."/>
            <person name="Rokas A."/>
            <person name="Rosa C.A."/>
            <person name="Scheuner C."/>
            <person name="Sibirny A.A."/>
            <person name="Slot J.C."/>
            <person name="Stielow J.B."/>
            <person name="Sun H."/>
            <person name="Kurtzman C.P."/>
            <person name="Blackwell M."/>
            <person name="Grigoriev I.V."/>
            <person name="Jeffries T.W."/>
        </authorList>
    </citation>
    <scope>NUCLEOTIDE SEQUENCE [LARGE SCALE GENOMIC DNA]</scope>
    <source>
        <strain evidence="6 7">DSM 6958</strain>
    </source>
</reference>
<dbReference type="OrthoDB" id="73997at2759"/>
<feature type="domain" description="tRNA (32-2'-O)-methyltransferase regulator THADA-like TPR repeats region" evidence="4">
    <location>
        <begin position="247"/>
        <end position="516"/>
    </location>
</feature>
<accession>A0A1E3PIW2</accession>
<dbReference type="Proteomes" id="UP000095009">
    <property type="component" value="Unassembled WGS sequence"/>
</dbReference>
<comment type="similarity">
    <text evidence="1">Belongs to the THADA family.</text>
</comment>
<evidence type="ECO:0000256" key="1">
    <source>
        <dbReference type="ARBA" id="ARBA00010409"/>
    </source>
</evidence>
<dbReference type="InterPro" id="IPR051954">
    <property type="entry name" value="tRNA_methyltransferase_THADA"/>
</dbReference>
<dbReference type="InterPro" id="IPR056842">
    <property type="entry name" value="THADA-like_TPR_C"/>
</dbReference>
<dbReference type="EMBL" id="KV454410">
    <property type="protein sequence ID" value="ODQ65359.1"/>
    <property type="molecule type" value="Genomic_DNA"/>
</dbReference>
<sequence>MSSDKVSIDKILSVVNEKKCVQYELSEDDLNLLRKYLISNKAQDLVQKTNGLYIIQFFYKPVFTSTINSSGLGSYRTVASDTLGIWLQRAVQCTSLSEEATTCIKSLVSDSDLDAIFDFVCDFWADSGAALSNSLKELFLKTMSLVQRIRTPEQRIEILRSWTNRVLKFSRTMRVLYFALEILAKQVGGDYILAQAPYLPKEILSLIGGNALANPIGKTLSSIYTSIRKSMKESGEYKTEIELDQSWVKVWSNLVYDALTKAQLRRHTQTYLLPQLFKLSSNAFKIFIKPLIAVSNSTSEDDIESLIGCLKIGQNLSILDISDDDSVISEDFLKALLHHSSTSLRTGGLSLVVASPQGLRPIPSYAFEALKGCMDDLFAESDAEFRNQVYGFMRQFTARVRDCAYGMNRDFKKLTKSGMSEEAAKILPKIEEIKCFMQWLVNYLEKQLFPGSNYQNMHNSLRILPMLIRSGLDSRVHKEYHEKQHLDYPFDIKVYSDTLIRLLVDNITNNFEDVRQSSVAVLKMCPVPVSHLRTLEDVDSLAAKGLDMISGMRGREGDGGARVIEFAFDLYRKFSVGREIQFLDNIMDLVEKCVKLGQDDLAVAVREHSIHGYFNTLRLIFETIDFSTYVSKDSASERDEWRTRIQRLTACIFNVWDIVKDILCHDSPEGNMPEELESNYQPELEARYGPATQVILSYSWRAVKESTALLGTILTRVPIDPKINLLPNDLVIKCGEVILNQLATVRHRGAFSSVFPTFIACCNRCNQSESPLDTQSERWLYMNLEVIQTKAQFITRRSGGLPFLITAVLTCETNSERPLLKSTFKTLLEIACRPVTFGSNTGDEKTELAQVHAFNCIRAIFIEAKLSGCSTFYTDQALALAISSFSSNVWAIRNCAVMLFTALQNRLFGTKKVSENRYTMGTMAARLFFSKYKAIRGIILGHLQEHVQHLDSEDTSHVETVYPVLSLLARLEGTHGYEGLNEFRPLIMQCLRSRIWKIREMAARTLPSLINDENLYSEAGIILTSASISGQNELHGALLAVFHIINRAREKLHENLPSTDVIDVLNQKFHELIVRNPSPQTALAAYRVYSQVYNYNFETNLSFYEKFINYSLNTFDASPDSAKLNASSRLFRQDIAELVLTYVFEHHRDETVTLKFVSKLLFDYADDVQLATIRYIEKCNTSGSLISSSMVKPICANLWKLFKTSTWDQVRGPAVRVFGELFNISINGTSFLSEVDETYWNTLYVSISSHSTEEINEAALEALGSLTAQSKNEVHINKWYNTMAMFSQEHQDFPTRLSALKSLTTFLSHFKLNEQANGTTTLFVLNPYFSLLKFLSDDDDELREFAAKFVSEILELQFSSTCTLCEKALLDAICKSFPKEAISPIMSIIKGDDSNGSLSNQLQASLIRDDLLFVIEKHNLFKNEVNQLDHLVQVLISAPILSQITLEDVTSFASYTQDGIISLKLALDGLGPDGLLGWSTNPNVFFSVFKIVASVKLLRQWNFAMDKGDTYSIIESIFKEISTTAKENELHEILTSAMSFSFS</sequence>
<name>A0A1E3PIW2_9ASCO</name>
<dbReference type="GO" id="GO:0005829">
    <property type="term" value="C:cytosol"/>
    <property type="evidence" value="ECO:0007669"/>
    <property type="project" value="TreeGrafter"/>
</dbReference>
<dbReference type="InterPro" id="IPR011989">
    <property type="entry name" value="ARM-like"/>
</dbReference>
<dbReference type="Gene3D" id="1.25.10.10">
    <property type="entry name" value="Leucine-rich Repeat Variant"/>
    <property type="match status" value="1"/>
</dbReference>
<dbReference type="Pfam" id="PF25151">
    <property type="entry name" value="TPR_Trm732_C"/>
    <property type="match status" value="1"/>
</dbReference>
<evidence type="ECO:0000313" key="7">
    <source>
        <dbReference type="Proteomes" id="UP000095009"/>
    </source>
</evidence>
<dbReference type="GO" id="GO:0030488">
    <property type="term" value="P:tRNA methylation"/>
    <property type="evidence" value="ECO:0007669"/>
    <property type="project" value="TreeGrafter"/>
</dbReference>
<protein>
    <submittedName>
        <fullName evidence="6">Uncharacterized protein</fullName>
    </submittedName>
</protein>
<evidence type="ECO:0000313" key="6">
    <source>
        <dbReference type="EMBL" id="ODQ65359.1"/>
    </source>
</evidence>
<dbReference type="SUPFAM" id="SSF48371">
    <property type="entry name" value="ARM repeat"/>
    <property type="match status" value="1"/>
</dbReference>
<organism evidence="6 7">
    <name type="scientific">Nadsonia fulvescens var. elongata DSM 6958</name>
    <dbReference type="NCBI Taxonomy" id="857566"/>
    <lineage>
        <taxon>Eukaryota</taxon>
        <taxon>Fungi</taxon>
        <taxon>Dikarya</taxon>
        <taxon>Ascomycota</taxon>
        <taxon>Saccharomycotina</taxon>
        <taxon>Dipodascomycetes</taxon>
        <taxon>Dipodascales</taxon>
        <taxon>Dipodascales incertae sedis</taxon>
        <taxon>Nadsonia</taxon>
    </lineage>
</organism>
<dbReference type="Pfam" id="PF26523">
    <property type="entry name" value="Trm732_C"/>
    <property type="match status" value="1"/>
</dbReference>
<dbReference type="InterPro" id="IPR056843">
    <property type="entry name" value="THADA-like_TPR"/>
</dbReference>